<comment type="caution">
    <text evidence="1">The sequence shown here is derived from an EMBL/GenBank/DDBJ whole genome shotgun (WGS) entry which is preliminary data.</text>
</comment>
<evidence type="ECO:0000313" key="2">
    <source>
        <dbReference type="Proteomes" id="UP000808699"/>
    </source>
</evidence>
<dbReference type="RefSeq" id="WP_200043629.1">
    <property type="nucleotide sequence ID" value="NZ_JADWNO010000005.1"/>
</dbReference>
<protein>
    <submittedName>
        <fullName evidence="1">SMI1/KNR4 family protein</fullName>
    </submittedName>
</protein>
<sequence>MFQNNFKPFSEDELPQGFNYPVKYLELSKNLKPLHSIPYFSWWFYDAVEPLDETMEIYFSLTGCKNLIVFARDGDWAACFDATDYSGDPKVLVYDLGNRENHYEKKNFDEWLKFVVSEI</sequence>
<name>A0ABS1AIN6_9GAMM</name>
<organism evidence="1 2">
    <name type="scientific">Acinetobacter lactucae</name>
    <dbReference type="NCBI Taxonomy" id="1785128"/>
    <lineage>
        <taxon>Bacteria</taxon>
        <taxon>Pseudomonadati</taxon>
        <taxon>Pseudomonadota</taxon>
        <taxon>Gammaproteobacteria</taxon>
        <taxon>Moraxellales</taxon>
        <taxon>Moraxellaceae</taxon>
        <taxon>Acinetobacter</taxon>
        <taxon>Acinetobacter calcoaceticus/baumannii complex</taxon>
    </lineage>
</organism>
<proteinExistence type="predicted"/>
<gene>
    <name evidence="1" type="ORF">I6M64_10730</name>
</gene>
<evidence type="ECO:0000313" key="1">
    <source>
        <dbReference type="EMBL" id="MBJ8437794.1"/>
    </source>
</evidence>
<dbReference type="SUPFAM" id="SSF160631">
    <property type="entry name" value="SMI1/KNR4-like"/>
    <property type="match status" value="1"/>
</dbReference>
<reference evidence="1 2" key="1">
    <citation type="submission" date="2020-11" db="EMBL/GenBank/DDBJ databases">
        <title>Enhanced detection system for hospital associated transmission using whole genome sequencing surveillance.</title>
        <authorList>
            <person name="Harrison L.H."/>
            <person name="Van Tyne D."/>
            <person name="Marsh J.W."/>
            <person name="Griffith M.P."/>
            <person name="Snyder D.J."/>
            <person name="Cooper V.S."/>
            <person name="Mustapha M."/>
        </authorList>
    </citation>
    <scope>NUCLEOTIDE SEQUENCE [LARGE SCALE GENOMIC DNA]</scope>
    <source>
        <strain evidence="1 2">ACIN00241</strain>
    </source>
</reference>
<dbReference type="Gene3D" id="3.40.1580.10">
    <property type="entry name" value="SMI1/KNR4-like"/>
    <property type="match status" value="1"/>
</dbReference>
<dbReference type="Pfam" id="PF14567">
    <property type="entry name" value="SUKH_5"/>
    <property type="match status" value="1"/>
</dbReference>
<keyword evidence="2" id="KW-1185">Reference proteome</keyword>
<dbReference type="Proteomes" id="UP000808699">
    <property type="component" value="Unassembled WGS sequence"/>
</dbReference>
<accession>A0ABS1AIN6</accession>
<dbReference type="EMBL" id="JADWNO010000005">
    <property type="protein sequence ID" value="MBJ8437794.1"/>
    <property type="molecule type" value="Genomic_DNA"/>
</dbReference>
<dbReference type="InterPro" id="IPR037883">
    <property type="entry name" value="Knr4/Smi1-like_sf"/>
</dbReference>